<evidence type="ECO:0000256" key="1">
    <source>
        <dbReference type="SAM" id="MobiDB-lite"/>
    </source>
</evidence>
<accession>A0A1Y1ZDX8</accession>
<reference evidence="2 3" key="1">
    <citation type="submission" date="2016-07" db="EMBL/GenBank/DDBJ databases">
        <title>Pervasive Adenine N6-methylation of Active Genes in Fungi.</title>
        <authorList>
            <consortium name="DOE Joint Genome Institute"/>
            <person name="Mondo S.J."/>
            <person name="Dannebaum R.O."/>
            <person name="Kuo R.C."/>
            <person name="Labutti K."/>
            <person name="Haridas S."/>
            <person name="Kuo A."/>
            <person name="Salamov A."/>
            <person name="Ahrendt S.R."/>
            <person name="Lipzen A."/>
            <person name="Sullivan W."/>
            <person name="Andreopoulos W.B."/>
            <person name="Clum A."/>
            <person name="Lindquist E."/>
            <person name="Daum C."/>
            <person name="Ramamoorthy G.K."/>
            <person name="Gryganskyi A."/>
            <person name="Culley D."/>
            <person name="Magnuson J.K."/>
            <person name="James T.Y."/>
            <person name="O'Malley M.A."/>
            <person name="Stajich J.E."/>
            <person name="Spatafora J.W."/>
            <person name="Visel A."/>
            <person name="Grigoriev I.V."/>
        </authorList>
    </citation>
    <scope>NUCLEOTIDE SEQUENCE [LARGE SCALE GENOMIC DNA]</scope>
    <source>
        <strain evidence="2 3">CBS 115471</strain>
    </source>
</reference>
<sequence>MVAASTTRPDQPLDRASCIIPHPAPVHPPCLVAHNLALAALSSVPATRDLTQQSHTHMPSICNYSCPHQIRSPGRQLLAPEAVSPPTNKAQQALRPTHEPHAALAAPGPACPKPSQHAASDRRLYGRLSNPAHFPCAAELPCSVQSSPGLSRHRRPVACGEGTGIGTAGGCVCKIEFRHRVTES</sequence>
<name>A0A1Y1ZDX8_9PLEO</name>
<evidence type="ECO:0000313" key="3">
    <source>
        <dbReference type="Proteomes" id="UP000193144"/>
    </source>
</evidence>
<dbReference type="EMBL" id="MCFA01000101">
    <property type="protein sequence ID" value="ORY08451.1"/>
    <property type="molecule type" value="Genomic_DNA"/>
</dbReference>
<dbReference type="AlphaFoldDB" id="A0A1Y1ZDX8"/>
<protein>
    <submittedName>
        <fullName evidence="2">Uncharacterized protein</fullName>
    </submittedName>
</protein>
<dbReference type="Proteomes" id="UP000193144">
    <property type="component" value="Unassembled WGS sequence"/>
</dbReference>
<comment type="caution">
    <text evidence="2">The sequence shown here is derived from an EMBL/GenBank/DDBJ whole genome shotgun (WGS) entry which is preliminary data.</text>
</comment>
<proteinExistence type="predicted"/>
<organism evidence="2 3">
    <name type="scientific">Clohesyomyces aquaticus</name>
    <dbReference type="NCBI Taxonomy" id="1231657"/>
    <lineage>
        <taxon>Eukaryota</taxon>
        <taxon>Fungi</taxon>
        <taxon>Dikarya</taxon>
        <taxon>Ascomycota</taxon>
        <taxon>Pezizomycotina</taxon>
        <taxon>Dothideomycetes</taxon>
        <taxon>Pleosporomycetidae</taxon>
        <taxon>Pleosporales</taxon>
        <taxon>Lindgomycetaceae</taxon>
        <taxon>Clohesyomyces</taxon>
    </lineage>
</organism>
<keyword evidence="3" id="KW-1185">Reference proteome</keyword>
<evidence type="ECO:0000313" key="2">
    <source>
        <dbReference type="EMBL" id="ORY08451.1"/>
    </source>
</evidence>
<gene>
    <name evidence="2" type="ORF">BCR34DRAFT_589950</name>
</gene>
<feature type="region of interest" description="Disordered" evidence="1">
    <location>
        <begin position="79"/>
        <end position="120"/>
    </location>
</feature>